<accession>A0A498PZW0</accession>
<dbReference type="Proteomes" id="UP000273307">
    <property type="component" value="Unassembled WGS sequence"/>
</dbReference>
<dbReference type="OrthoDB" id="4377071at2"/>
<keyword evidence="7" id="KW-1185">Reference proteome</keyword>
<evidence type="ECO:0000256" key="2">
    <source>
        <dbReference type="ARBA" id="ARBA00022692"/>
    </source>
</evidence>
<organism evidence="6 7">
    <name type="scientific">Mycobacterium attenuatum</name>
    <dbReference type="NCBI Taxonomy" id="2341086"/>
    <lineage>
        <taxon>Bacteria</taxon>
        <taxon>Bacillati</taxon>
        <taxon>Actinomycetota</taxon>
        <taxon>Actinomycetes</taxon>
        <taxon>Mycobacteriales</taxon>
        <taxon>Mycobacteriaceae</taxon>
        <taxon>Mycobacterium</taxon>
    </lineage>
</organism>
<evidence type="ECO:0000256" key="4">
    <source>
        <dbReference type="ARBA" id="ARBA00023136"/>
    </source>
</evidence>
<evidence type="ECO:0000256" key="3">
    <source>
        <dbReference type="ARBA" id="ARBA00022989"/>
    </source>
</evidence>
<evidence type="ECO:0000256" key="1">
    <source>
        <dbReference type="ARBA" id="ARBA00004141"/>
    </source>
</evidence>
<dbReference type="EMBL" id="UPHP01000055">
    <property type="protein sequence ID" value="VBA38254.1"/>
    <property type="molecule type" value="Genomic_DNA"/>
</dbReference>
<dbReference type="InterPro" id="IPR032808">
    <property type="entry name" value="DoxX"/>
</dbReference>
<evidence type="ECO:0000313" key="7">
    <source>
        <dbReference type="Proteomes" id="UP000273307"/>
    </source>
</evidence>
<evidence type="ECO:0008006" key="8">
    <source>
        <dbReference type="Google" id="ProtNLM"/>
    </source>
</evidence>
<keyword evidence="4 5" id="KW-0472">Membrane</keyword>
<dbReference type="GO" id="GO:0016020">
    <property type="term" value="C:membrane"/>
    <property type="evidence" value="ECO:0007669"/>
    <property type="project" value="UniProtKB-SubCell"/>
</dbReference>
<proteinExistence type="predicted"/>
<comment type="subcellular location">
    <subcellularLocation>
        <location evidence="1">Membrane</location>
        <topology evidence="1">Multi-pass membrane protein</topology>
    </subcellularLocation>
</comment>
<keyword evidence="3 5" id="KW-1133">Transmembrane helix</keyword>
<evidence type="ECO:0000313" key="6">
    <source>
        <dbReference type="EMBL" id="VBA38254.1"/>
    </source>
</evidence>
<sequence>MGVVTSSKTYAALAVFQAGDAVACAIPLAPIEKLLNDLGVPAGVRPVLPVAKAASALGLLSVNRFPALARLTTAMLTVYFVVALGAHIRARDFSVTAIPAALFLALFAVMTAKGPDRA</sequence>
<dbReference type="Pfam" id="PF13564">
    <property type="entry name" value="DoxX_2"/>
    <property type="match status" value="1"/>
</dbReference>
<protein>
    <recommendedName>
        <fullName evidence="8">DoxX-like family protein</fullName>
    </recommendedName>
</protein>
<name>A0A498PZW0_9MYCO</name>
<feature type="transmembrane region" description="Helical" evidence="5">
    <location>
        <begin position="67"/>
        <end position="86"/>
    </location>
</feature>
<keyword evidence="2 5" id="KW-0812">Transmembrane</keyword>
<dbReference type="AlphaFoldDB" id="A0A498PZW0"/>
<feature type="transmembrane region" description="Helical" evidence="5">
    <location>
        <begin position="93"/>
        <end position="112"/>
    </location>
</feature>
<gene>
    <name evidence="6" type="ORF">LAUMK136_02361</name>
</gene>
<dbReference type="RefSeq" id="WP_122442541.1">
    <property type="nucleotide sequence ID" value="NZ_UPHP01000055.1"/>
</dbReference>
<reference evidence="6 7" key="1">
    <citation type="submission" date="2018-09" db="EMBL/GenBank/DDBJ databases">
        <authorList>
            <person name="Tagini F."/>
        </authorList>
    </citation>
    <scope>NUCLEOTIDE SEQUENCE [LARGE SCALE GENOMIC DNA]</scope>
    <source>
        <strain evidence="6 7">MK136</strain>
    </source>
</reference>
<evidence type="ECO:0000256" key="5">
    <source>
        <dbReference type="SAM" id="Phobius"/>
    </source>
</evidence>